<accession>A0A8B6DBY5</accession>
<proteinExistence type="predicted"/>
<protein>
    <submittedName>
        <fullName evidence="3">Uncharacterized protein</fullName>
    </submittedName>
</protein>
<dbReference type="EMBL" id="UYJE01003285">
    <property type="protein sequence ID" value="VDI17939.1"/>
    <property type="molecule type" value="Genomic_DNA"/>
</dbReference>
<comment type="caution">
    <text evidence="3">The sequence shown here is derived from an EMBL/GenBank/DDBJ whole genome shotgun (WGS) entry which is preliminary data.</text>
</comment>
<reference evidence="3" key="1">
    <citation type="submission" date="2018-11" db="EMBL/GenBank/DDBJ databases">
        <authorList>
            <person name="Alioto T."/>
            <person name="Alioto T."/>
        </authorList>
    </citation>
    <scope>NUCLEOTIDE SEQUENCE</scope>
</reference>
<feature type="region of interest" description="Disordered" evidence="1">
    <location>
        <begin position="110"/>
        <end position="139"/>
    </location>
</feature>
<dbReference type="Proteomes" id="UP000596742">
    <property type="component" value="Unassembled WGS sequence"/>
</dbReference>
<evidence type="ECO:0000313" key="4">
    <source>
        <dbReference type="Proteomes" id="UP000596742"/>
    </source>
</evidence>
<dbReference type="EMBL" id="UYJE01003034">
    <property type="protein sequence ID" value="VDI15897.1"/>
    <property type="molecule type" value="Genomic_DNA"/>
</dbReference>
<evidence type="ECO:0000313" key="2">
    <source>
        <dbReference type="EMBL" id="VDI15897.1"/>
    </source>
</evidence>
<name>A0A8B6DBY5_MYTGA</name>
<sequence length="139" mass="15316">MITASNTTIEIRKVKSKIVCAGLCVSNSLCCSVSYDLQTSECLVDYNCFPDSASSQHGTFLRKSPYVPTNYQSLSSVTTTKYELSFETTKRDIARPDSTNYTKRISTTASTYFNNESGNKSNNGTDQNANNENGENVTE</sequence>
<evidence type="ECO:0000313" key="3">
    <source>
        <dbReference type="EMBL" id="VDI17939.1"/>
    </source>
</evidence>
<evidence type="ECO:0000256" key="1">
    <source>
        <dbReference type="SAM" id="MobiDB-lite"/>
    </source>
</evidence>
<dbReference type="AlphaFoldDB" id="A0A8B6DBY5"/>
<gene>
    <name evidence="2" type="ORF">MGAL_10B049576</name>
    <name evidence="3" type="ORF">MGAL_10B059213</name>
</gene>
<organism evidence="3 4">
    <name type="scientific">Mytilus galloprovincialis</name>
    <name type="common">Mediterranean mussel</name>
    <dbReference type="NCBI Taxonomy" id="29158"/>
    <lineage>
        <taxon>Eukaryota</taxon>
        <taxon>Metazoa</taxon>
        <taxon>Spiralia</taxon>
        <taxon>Lophotrochozoa</taxon>
        <taxon>Mollusca</taxon>
        <taxon>Bivalvia</taxon>
        <taxon>Autobranchia</taxon>
        <taxon>Pteriomorphia</taxon>
        <taxon>Mytilida</taxon>
        <taxon>Mytiloidea</taxon>
        <taxon>Mytilidae</taxon>
        <taxon>Mytilinae</taxon>
        <taxon>Mytilus</taxon>
    </lineage>
</organism>
<keyword evidence="4" id="KW-1185">Reference proteome</keyword>